<dbReference type="NCBIfam" id="TIGR02304">
    <property type="entry name" value="aden_form_hyp"/>
    <property type="match status" value="1"/>
</dbReference>
<proteinExistence type="predicted"/>
<dbReference type="InterPro" id="IPR053158">
    <property type="entry name" value="CapK_Type1_Caps_Biosynth"/>
</dbReference>
<comment type="caution">
    <text evidence="1">The sequence shown here is derived from an EMBL/GenBank/DDBJ whole genome shotgun (WGS) entry which is preliminary data.</text>
</comment>
<dbReference type="RefSeq" id="WP_301139161.1">
    <property type="nucleotide sequence ID" value="NZ_JAUHTQ010000013.1"/>
</dbReference>
<sequence length="447" mass="52262">MIKLMNILQNYLKVKRIQKYSPENFRKWQNKQLQKHLRWINKNSPYYQQLGKDGLANLTNLTHYPFMNKQLMMDNFDNLNTQGVRKDEAFKIAMNAEENRDFSPKIGSTTVGLSSGTSGNRGIFLVSKEEQSTWAGTILAKLLPNGFKNKEKIAFFLRANSNLYESVRSKKIEFAFYDLLDQFDSHIKRLEDYQPTILAAPPSMVRRIASAVKENKLHIQPIKIITMAEVLDPLDEAYIEKVFKQKIHQVYQCTEGFLGCTCSHGTIHLNEDIVYIEKEFLDAEKTKFYPIITDYKRRTQPIIRYRLNDILTLKSKPCPCGSPMLAIEQIEGRMDDLFILKNKQNGQLEYVFPDFIRRACITASENLKEYKVIQHSVQDLEVQCLVFDEDKRQETEESIRANLMAYLQDQYLIPKITYRKYQENHRLTKLKRIQSNVGIDEVVQNVQ</sequence>
<accession>A0ABT8GTU9</accession>
<evidence type="ECO:0000313" key="1">
    <source>
        <dbReference type="EMBL" id="MDN4494850.1"/>
    </source>
</evidence>
<dbReference type="PANTHER" id="PTHR36932">
    <property type="entry name" value="CAPSULAR POLYSACCHARIDE BIOSYNTHESIS PROTEIN"/>
    <property type="match status" value="1"/>
</dbReference>
<reference evidence="1" key="1">
    <citation type="submission" date="2023-07" db="EMBL/GenBank/DDBJ databases">
        <title>Ureibacillus sp. isolated from freshwater well.</title>
        <authorList>
            <person name="Kirdat K."/>
            <person name="Bhatt A."/>
            <person name="Teware R."/>
            <person name="Bhavsar Y."/>
            <person name="Yadav A."/>
        </authorList>
    </citation>
    <scope>NUCLEOTIDE SEQUENCE</scope>
    <source>
        <strain evidence="1">BA0131</strain>
    </source>
</reference>
<dbReference type="InterPro" id="IPR042099">
    <property type="entry name" value="ANL_N_sf"/>
</dbReference>
<dbReference type="PANTHER" id="PTHR36932:SF1">
    <property type="entry name" value="CAPSULAR POLYSACCHARIDE BIOSYNTHESIS PROTEIN"/>
    <property type="match status" value="1"/>
</dbReference>
<organism evidence="1 2">
    <name type="scientific">Ureibacillus aquaedulcis</name>
    <dbReference type="NCBI Taxonomy" id="3058421"/>
    <lineage>
        <taxon>Bacteria</taxon>
        <taxon>Bacillati</taxon>
        <taxon>Bacillota</taxon>
        <taxon>Bacilli</taxon>
        <taxon>Bacillales</taxon>
        <taxon>Caryophanaceae</taxon>
        <taxon>Ureibacillus</taxon>
    </lineage>
</organism>
<dbReference type="SUPFAM" id="SSF56801">
    <property type="entry name" value="Acetyl-CoA synthetase-like"/>
    <property type="match status" value="1"/>
</dbReference>
<dbReference type="EMBL" id="JAUHTQ010000013">
    <property type="protein sequence ID" value="MDN4494850.1"/>
    <property type="molecule type" value="Genomic_DNA"/>
</dbReference>
<dbReference type="Gene3D" id="3.40.50.12780">
    <property type="entry name" value="N-terminal domain of ligase-like"/>
    <property type="match status" value="1"/>
</dbReference>
<name>A0ABT8GTU9_9BACL</name>
<dbReference type="InterPro" id="IPR012685">
    <property type="entry name" value="CHP02304_F390_synth-rel"/>
</dbReference>
<keyword evidence="2" id="KW-1185">Reference proteome</keyword>
<protein>
    <submittedName>
        <fullName evidence="1">Adenylate cyclase</fullName>
    </submittedName>
</protein>
<evidence type="ECO:0000313" key="2">
    <source>
        <dbReference type="Proteomes" id="UP001172743"/>
    </source>
</evidence>
<gene>
    <name evidence="1" type="ORF">QYB95_14950</name>
</gene>
<dbReference type="Proteomes" id="UP001172743">
    <property type="component" value="Unassembled WGS sequence"/>
</dbReference>